<comment type="caution">
    <text evidence="1">The sequence shown here is derived from an EMBL/GenBank/DDBJ whole genome shotgun (WGS) entry which is preliminary data.</text>
</comment>
<proteinExistence type="predicted"/>
<protein>
    <submittedName>
        <fullName evidence="1">Uncharacterized protein</fullName>
    </submittedName>
</protein>
<reference evidence="1" key="1">
    <citation type="journal article" date="2021" name="New Phytol.">
        <title>Evolutionary innovations through gain and loss of genes in the ectomycorrhizal Boletales.</title>
        <authorList>
            <person name="Wu G."/>
            <person name="Miyauchi S."/>
            <person name="Morin E."/>
            <person name="Kuo A."/>
            <person name="Drula E."/>
            <person name="Varga T."/>
            <person name="Kohler A."/>
            <person name="Feng B."/>
            <person name="Cao Y."/>
            <person name="Lipzen A."/>
            <person name="Daum C."/>
            <person name="Hundley H."/>
            <person name="Pangilinan J."/>
            <person name="Johnson J."/>
            <person name="Barry K."/>
            <person name="LaButti K."/>
            <person name="Ng V."/>
            <person name="Ahrendt S."/>
            <person name="Min B."/>
            <person name="Choi I.G."/>
            <person name="Park H."/>
            <person name="Plett J.M."/>
            <person name="Magnuson J."/>
            <person name="Spatafora J.W."/>
            <person name="Nagy L.G."/>
            <person name="Henrissat B."/>
            <person name="Grigoriev I.V."/>
            <person name="Yang Z.L."/>
            <person name="Xu J."/>
            <person name="Martin F.M."/>
        </authorList>
    </citation>
    <scope>NUCLEOTIDE SEQUENCE</scope>
    <source>
        <strain evidence="1">KUC20120723A-06</strain>
    </source>
</reference>
<sequence>MSFFSLESWVGVRALFVQVSYILYSLCLSIIFYHLGSLYVELNPYAYGGAVIYLFDFVARVAWQIYKAIAPDRAGDDFTEWREQPARCAGGEVPKPSSQGTSFLCRAYINDVAADPIIVYAFGAGLVEGGVTFLVITVLLYLKERPDFSEADAGNAEER</sequence>
<gene>
    <name evidence="1" type="ORF">BV22DRAFT_298298</name>
</gene>
<organism evidence="1 2">
    <name type="scientific">Leucogyrophana mollusca</name>
    <dbReference type="NCBI Taxonomy" id="85980"/>
    <lineage>
        <taxon>Eukaryota</taxon>
        <taxon>Fungi</taxon>
        <taxon>Dikarya</taxon>
        <taxon>Basidiomycota</taxon>
        <taxon>Agaricomycotina</taxon>
        <taxon>Agaricomycetes</taxon>
        <taxon>Agaricomycetidae</taxon>
        <taxon>Boletales</taxon>
        <taxon>Boletales incertae sedis</taxon>
        <taxon>Leucogyrophana</taxon>
    </lineage>
</organism>
<evidence type="ECO:0000313" key="1">
    <source>
        <dbReference type="EMBL" id="KAH7927200.1"/>
    </source>
</evidence>
<dbReference type="Proteomes" id="UP000790709">
    <property type="component" value="Unassembled WGS sequence"/>
</dbReference>
<evidence type="ECO:0000313" key="2">
    <source>
        <dbReference type="Proteomes" id="UP000790709"/>
    </source>
</evidence>
<keyword evidence="2" id="KW-1185">Reference proteome</keyword>
<name>A0ACB8BPY5_9AGAM</name>
<dbReference type="EMBL" id="MU266370">
    <property type="protein sequence ID" value="KAH7927200.1"/>
    <property type="molecule type" value="Genomic_DNA"/>
</dbReference>
<accession>A0ACB8BPY5</accession>